<dbReference type="GO" id="GO:0004792">
    <property type="term" value="F:thiosulfate-cyanide sulfurtransferase activity"/>
    <property type="evidence" value="ECO:0007669"/>
    <property type="project" value="TreeGrafter"/>
</dbReference>
<reference evidence="4 5" key="1">
    <citation type="submission" date="2018-06" db="EMBL/GenBank/DDBJ databases">
        <title>Genomic Encyclopedia of Type Strains, Phase III (KMG-III): the genomes of soil and plant-associated and newly described type strains.</title>
        <authorList>
            <person name="Whitman W."/>
        </authorList>
    </citation>
    <scope>NUCLEOTIDE SEQUENCE [LARGE SCALE GENOMIC DNA]</scope>
    <source>
        <strain evidence="4 5">CECT 7646</strain>
    </source>
</reference>
<dbReference type="SMART" id="SM00450">
    <property type="entry name" value="RHOD"/>
    <property type="match status" value="2"/>
</dbReference>
<feature type="domain" description="Rhodanese" evidence="3">
    <location>
        <begin position="190"/>
        <end position="303"/>
    </location>
</feature>
<keyword evidence="5" id="KW-1185">Reference proteome</keyword>
<dbReference type="PROSITE" id="PS50206">
    <property type="entry name" value="RHODANESE_3"/>
    <property type="match status" value="2"/>
</dbReference>
<evidence type="ECO:0000313" key="5">
    <source>
        <dbReference type="Proteomes" id="UP000247540"/>
    </source>
</evidence>
<protein>
    <submittedName>
        <fullName evidence="4">Thiosulfate/3-mercaptopyruvate sulfurtransferase</fullName>
    </submittedName>
</protein>
<dbReference type="PANTHER" id="PTHR11364">
    <property type="entry name" value="THIOSULFATE SULFERTANSFERASE"/>
    <property type="match status" value="1"/>
</dbReference>
<dbReference type="OrthoDB" id="9781034at2"/>
<dbReference type="SUPFAM" id="SSF52821">
    <property type="entry name" value="Rhodanese/Cell cycle control phosphatase"/>
    <property type="match status" value="2"/>
</dbReference>
<organism evidence="4 5">
    <name type="scientific">Xylophilus ampelinus</name>
    <dbReference type="NCBI Taxonomy" id="54067"/>
    <lineage>
        <taxon>Bacteria</taxon>
        <taxon>Pseudomonadati</taxon>
        <taxon>Pseudomonadota</taxon>
        <taxon>Betaproteobacteria</taxon>
        <taxon>Burkholderiales</taxon>
        <taxon>Xylophilus</taxon>
    </lineage>
</organism>
<dbReference type="InterPro" id="IPR001763">
    <property type="entry name" value="Rhodanese-like_dom"/>
</dbReference>
<dbReference type="Proteomes" id="UP000247540">
    <property type="component" value="Unassembled WGS sequence"/>
</dbReference>
<evidence type="ECO:0000313" key="4">
    <source>
        <dbReference type="EMBL" id="PYE77758.1"/>
    </source>
</evidence>
<evidence type="ECO:0000256" key="2">
    <source>
        <dbReference type="ARBA" id="ARBA00022737"/>
    </source>
</evidence>
<evidence type="ECO:0000256" key="1">
    <source>
        <dbReference type="ARBA" id="ARBA00022679"/>
    </source>
</evidence>
<dbReference type="PANTHER" id="PTHR11364:SF27">
    <property type="entry name" value="SULFURTRANSFERASE"/>
    <property type="match status" value="1"/>
</dbReference>
<dbReference type="InterPro" id="IPR036873">
    <property type="entry name" value="Rhodanese-like_dom_sf"/>
</dbReference>
<dbReference type="EMBL" id="QJTC01000012">
    <property type="protein sequence ID" value="PYE77758.1"/>
    <property type="molecule type" value="Genomic_DNA"/>
</dbReference>
<dbReference type="Pfam" id="PF00581">
    <property type="entry name" value="Rhodanese"/>
    <property type="match status" value="2"/>
</dbReference>
<evidence type="ECO:0000259" key="3">
    <source>
        <dbReference type="PROSITE" id="PS50206"/>
    </source>
</evidence>
<dbReference type="RefSeq" id="WP_110465710.1">
    <property type="nucleotide sequence ID" value="NZ_JAMOFZ010000012.1"/>
</dbReference>
<proteinExistence type="predicted"/>
<dbReference type="InterPro" id="IPR045078">
    <property type="entry name" value="TST/MPST-like"/>
</dbReference>
<keyword evidence="2" id="KW-0677">Repeat</keyword>
<keyword evidence="4" id="KW-0670">Pyruvate</keyword>
<sequence length="306" mass="32467">MPQPHAPFTTLISAEELQALLAAKARVMVFDCSFDLTRPEAGAQAFAERHIPGALHADLDRALSAKHGLPGAHGTVVVAREADRPASGGRHPLPSRENFAIWLSSVGFANDMQAVVYDRNNANYCGRLWWMLKWAGHDAVAVLDGGLQAWEAAGGAVATGQEPSHFQTSFDLRAPLRTLVTVQDVAAHLGEPGRTLVDARAPARFRGEVEPLDPVAGHIPGALNRPFTENLGPDGRFKPAEVLRREFDALLAGRSTQGMAAYCGSGVSATPNVLAAELAGLGPIGLYAGSWSEWCSDPSRPVATGE</sequence>
<keyword evidence="1 4" id="KW-0808">Transferase</keyword>
<comment type="caution">
    <text evidence="4">The sequence shown here is derived from an EMBL/GenBank/DDBJ whole genome shotgun (WGS) entry which is preliminary data.</text>
</comment>
<feature type="domain" description="Rhodanese" evidence="3">
    <location>
        <begin position="23"/>
        <end position="159"/>
    </location>
</feature>
<dbReference type="CDD" id="cd01449">
    <property type="entry name" value="TST_Repeat_2"/>
    <property type="match status" value="1"/>
</dbReference>
<dbReference type="Gene3D" id="3.40.250.10">
    <property type="entry name" value="Rhodanese-like domain"/>
    <property type="match status" value="2"/>
</dbReference>
<name>A0A318SKV7_9BURK</name>
<accession>A0A318SKV7</accession>
<gene>
    <name evidence="4" type="ORF">DFQ15_1128</name>
</gene>
<dbReference type="AlphaFoldDB" id="A0A318SKV7"/>
<dbReference type="CDD" id="cd01448">
    <property type="entry name" value="TST_Repeat_1"/>
    <property type="match status" value="1"/>
</dbReference>